<dbReference type="InterPro" id="IPR050639">
    <property type="entry name" value="SSR_resolvase"/>
</dbReference>
<dbReference type="Gene3D" id="3.90.1750.20">
    <property type="entry name" value="Putative Large Serine Recombinase, Chain B, Domain 2"/>
    <property type="match status" value="1"/>
</dbReference>
<comment type="caution">
    <text evidence="7">The sequence shown here is derived from an EMBL/GenBank/DDBJ whole genome shotgun (WGS) entry which is preliminary data.</text>
</comment>
<keyword evidence="2" id="KW-0238">DNA-binding</keyword>
<evidence type="ECO:0000259" key="6">
    <source>
        <dbReference type="PROSITE" id="PS51737"/>
    </source>
</evidence>
<dbReference type="Pfam" id="PF13408">
    <property type="entry name" value="Zn_ribbon_recom"/>
    <property type="match status" value="1"/>
</dbReference>
<dbReference type="InterPro" id="IPR038109">
    <property type="entry name" value="DNA_bind_recomb_sf"/>
</dbReference>
<dbReference type="InterPro" id="IPR006118">
    <property type="entry name" value="Recombinase_CS"/>
</dbReference>
<dbReference type="CDD" id="cd00338">
    <property type="entry name" value="Ser_Recombinase"/>
    <property type="match status" value="1"/>
</dbReference>
<dbReference type="PANTHER" id="PTHR30461">
    <property type="entry name" value="DNA-INVERTASE FROM LAMBDOID PROPHAGE"/>
    <property type="match status" value="1"/>
</dbReference>
<dbReference type="Pfam" id="PF07508">
    <property type="entry name" value="Recombinase"/>
    <property type="match status" value="1"/>
</dbReference>
<evidence type="ECO:0000256" key="4">
    <source>
        <dbReference type="PROSITE-ProRule" id="PRU10137"/>
    </source>
</evidence>
<dbReference type="InterPro" id="IPR006119">
    <property type="entry name" value="Resolv_N"/>
</dbReference>
<keyword evidence="8" id="KW-1185">Reference proteome</keyword>
<dbReference type="PROSITE" id="PS51736">
    <property type="entry name" value="RECOMBINASES_3"/>
    <property type="match status" value="1"/>
</dbReference>
<dbReference type="PROSITE" id="PS00397">
    <property type="entry name" value="RECOMBINASES_1"/>
    <property type="match status" value="1"/>
</dbReference>
<dbReference type="InterPro" id="IPR011109">
    <property type="entry name" value="DNA_bind_recombinase_dom"/>
</dbReference>
<dbReference type="InterPro" id="IPR036162">
    <property type="entry name" value="Resolvase-like_N_sf"/>
</dbReference>
<protein>
    <submittedName>
        <fullName evidence="7">Recombinase family protein</fullName>
    </submittedName>
</protein>
<evidence type="ECO:0000256" key="2">
    <source>
        <dbReference type="ARBA" id="ARBA00023125"/>
    </source>
</evidence>
<dbReference type="Gene3D" id="3.40.50.1390">
    <property type="entry name" value="Resolvase, N-terminal catalytic domain"/>
    <property type="match status" value="1"/>
</dbReference>
<name>A0ABU4J7Z7_9BACI</name>
<evidence type="ECO:0000256" key="3">
    <source>
        <dbReference type="ARBA" id="ARBA00023172"/>
    </source>
</evidence>
<reference evidence="8" key="1">
    <citation type="submission" date="2023-07" db="EMBL/GenBank/DDBJ databases">
        <title>Draft genomic sequences of Priestia flexa CCM isolated from the soil of an abandoned mine contaminated by free cyanide in the high Andean zone of Tacna, Peru.</title>
        <authorList>
            <person name="Caceda Quiroz C.J."/>
            <person name="Maraza Chooque G.J."/>
            <person name="Fora Quispe G.L."/>
            <person name="Carpio Mamani M."/>
        </authorList>
    </citation>
    <scope>NUCLEOTIDE SEQUENCE [LARGE SCALE GENOMIC DNA]</scope>
    <source>
        <strain evidence="8">CCM</strain>
    </source>
</reference>
<organism evidence="7 8">
    <name type="scientific">Priestia flexa</name>
    <dbReference type="NCBI Taxonomy" id="86664"/>
    <lineage>
        <taxon>Bacteria</taxon>
        <taxon>Bacillati</taxon>
        <taxon>Bacillota</taxon>
        <taxon>Bacilli</taxon>
        <taxon>Bacillales</taxon>
        <taxon>Bacillaceae</taxon>
        <taxon>Priestia</taxon>
    </lineage>
</organism>
<proteinExistence type="predicted"/>
<evidence type="ECO:0000256" key="1">
    <source>
        <dbReference type="ARBA" id="ARBA00022908"/>
    </source>
</evidence>
<dbReference type="RefSeq" id="WP_318757695.1">
    <property type="nucleotide sequence ID" value="NZ_JAWUZT010000039.1"/>
</dbReference>
<sequence length="490" mass="57396">MPKAVGYVRVSTDKQLDNTSIEKQIEEIEKYCEREGLTLVQIYNEGAKSAENIRYRSVFKQMYADVLDKESNIDYVIVFKADRISRDNLESLYIFKRLTQAKKHLICLADNIDTRDPKAKLLYQIMSLVSELERDMIKLRTTSGMERRATEGKHNGGKVFGYTTKNKELKVVPEEAKVVKFIFKKYAIDQWGYRKIASHLNVLGKTTKNNKHWSITAVKTILTNRIYIGDIKWRNEYRKGKHSAIIDMELWEQTQKMLKVNSHIQEKVHPGNYPLSGLIKCPECGAPMVQGNSSPKYKYYQCSKNKNSGKKACSSNLVKKEYAEHYVYEQVFYSLKSINIVEPLLKMLHSFAMSEIEPLEEKIKAYQLELRQLKEKRKELISWKLKDIITEVILKEEMHDIQIQENLTLKHIDNLQQQIRLRDKTHLSSIIKNSFQDFKTFFDLIDDEDKKALLRSLIKEIHVNKGEKTKDRTIKEIIYAFDLDYLSQVI</sequence>
<keyword evidence="3" id="KW-0233">DNA recombination</keyword>
<keyword evidence="1" id="KW-0229">DNA integration</keyword>
<dbReference type="SMART" id="SM00857">
    <property type="entry name" value="Resolvase"/>
    <property type="match status" value="1"/>
</dbReference>
<dbReference type="SUPFAM" id="SSF53041">
    <property type="entry name" value="Resolvase-like"/>
    <property type="match status" value="1"/>
</dbReference>
<dbReference type="PANTHER" id="PTHR30461:SF23">
    <property type="entry name" value="DNA RECOMBINASE-RELATED"/>
    <property type="match status" value="1"/>
</dbReference>
<evidence type="ECO:0000313" key="7">
    <source>
        <dbReference type="EMBL" id="MDW8517114.1"/>
    </source>
</evidence>
<dbReference type="Proteomes" id="UP001284771">
    <property type="component" value="Unassembled WGS sequence"/>
</dbReference>
<accession>A0ABU4J7Z7</accession>
<feature type="active site" description="O-(5'-phospho-DNA)-serine intermediate" evidence="4">
    <location>
        <position position="11"/>
    </location>
</feature>
<dbReference type="Pfam" id="PF00239">
    <property type="entry name" value="Resolvase"/>
    <property type="match status" value="1"/>
</dbReference>
<dbReference type="PROSITE" id="PS51737">
    <property type="entry name" value="RECOMBINASE_DNA_BIND"/>
    <property type="match status" value="1"/>
</dbReference>
<evidence type="ECO:0000259" key="5">
    <source>
        <dbReference type="PROSITE" id="PS51736"/>
    </source>
</evidence>
<dbReference type="InterPro" id="IPR025827">
    <property type="entry name" value="Zn_ribbon_recom_dom"/>
</dbReference>
<evidence type="ECO:0000313" key="8">
    <source>
        <dbReference type="Proteomes" id="UP001284771"/>
    </source>
</evidence>
<feature type="domain" description="Recombinase" evidence="6">
    <location>
        <begin position="159"/>
        <end position="264"/>
    </location>
</feature>
<gene>
    <name evidence="7" type="ORF">RIB56_13335</name>
</gene>
<feature type="domain" description="Resolvase/invertase-type recombinase catalytic" evidence="5">
    <location>
        <begin position="3"/>
        <end position="152"/>
    </location>
</feature>
<dbReference type="EMBL" id="JAWUZT010000039">
    <property type="protein sequence ID" value="MDW8517114.1"/>
    <property type="molecule type" value="Genomic_DNA"/>
</dbReference>